<dbReference type="EC" id="2.7.1.16" evidence="7 8"/>
<dbReference type="GO" id="GO:0005737">
    <property type="term" value="C:cytoplasm"/>
    <property type="evidence" value="ECO:0007669"/>
    <property type="project" value="TreeGrafter"/>
</dbReference>
<dbReference type="InterPro" id="IPR018485">
    <property type="entry name" value="FGGY_C"/>
</dbReference>
<organism evidence="12 13">
    <name type="scientific">Candidatus Pseudoramibacter fermentans</name>
    <dbReference type="NCBI Taxonomy" id="2594427"/>
    <lineage>
        <taxon>Bacteria</taxon>
        <taxon>Bacillati</taxon>
        <taxon>Bacillota</taxon>
        <taxon>Clostridia</taxon>
        <taxon>Eubacteriales</taxon>
        <taxon>Eubacteriaceae</taxon>
        <taxon>Pseudoramibacter</taxon>
    </lineage>
</organism>
<keyword evidence="6 7" id="KW-0119">Carbohydrate metabolism</keyword>
<evidence type="ECO:0000256" key="7">
    <source>
        <dbReference type="HAMAP-Rule" id="MF_00520"/>
    </source>
</evidence>
<keyword evidence="3 7" id="KW-0418">Kinase</keyword>
<dbReference type="GO" id="GO:0019569">
    <property type="term" value="P:L-arabinose catabolic process to D-xylulose 5-phosphate"/>
    <property type="evidence" value="ECO:0007669"/>
    <property type="project" value="UniProtKB-UniRule"/>
</dbReference>
<dbReference type="Proteomes" id="UP000473648">
    <property type="component" value="Unassembled WGS sequence"/>
</dbReference>
<keyword evidence="13" id="KW-1185">Reference proteome</keyword>
<dbReference type="NCBIfam" id="NF003154">
    <property type="entry name" value="PRK04123.1"/>
    <property type="match status" value="1"/>
</dbReference>
<dbReference type="NCBIfam" id="TIGR01234">
    <property type="entry name" value="L-ribulokinase"/>
    <property type="match status" value="1"/>
</dbReference>
<dbReference type="Pfam" id="PF00370">
    <property type="entry name" value="FGGY_N"/>
    <property type="match status" value="1"/>
</dbReference>
<dbReference type="SUPFAM" id="SSF53067">
    <property type="entry name" value="Actin-like ATPase domain"/>
    <property type="match status" value="2"/>
</dbReference>
<dbReference type="EMBL" id="VOGB01000005">
    <property type="protein sequence ID" value="MQM73469.1"/>
    <property type="molecule type" value="Genomic_DNA"/>
</dbReference>
<gene>
    <name evidence="7" type="primary">araB</name>
    <name evidence="12" type="ORF">FRC53_08680</name>
</gene>
<dbReference type="PIRSF" id="PIRSF000538">
    <property type="entry name" value="GlpK"/>
    <property type="match status" value="1"/>
</dbReference>
<dbReference type="UniPathway" id="UPA00145">
    <property type="reaction ID" value="UER00566"/>
</dbReference>
<dbReference type="InterPro" id="IPR018484">
    <property type="entry name" value="FGGY_N"/>
</dbReference>
<dbReference type="InterPro" id="IPR005929">
    <property type="entry name" value="Ribulokinase"/>
</dbReference>
<keyword evidence="1 7" id="KW-0808">Transferase</keyword>
<evidence type="ECO:0000256" key="5">
    <source>
        <dbReference type="ARBA" id="ARBA00022935"/>
    </source>
</evidence>
<dbReference type="Gene3D" id="3.30.420.40">
    <property type="match status" value="2"/>
</dbReference>
<evidence type="ECO:0000313" key="12">
    <source>
        <dbReference type="EMBL" id="MQM73469.1"/>
    </source>
</evidence>
<dbReference type="GO" id="GO:0019150">
    <property type="term" value="F:D-ribulokinase activity"/>
    <property type="evidence" value="ECO:0007669"/>
    <property type="project" value="TreeGrafter"/>
</dbReference>
<dbReference type="PANTHER" id="PTHR43435:SF4">
    <property type="entry name" value="FGGY CARBOHYDRATE KINASE DOMAIN-CONTAINING PROTEIN"/>
    <property type="match status" value="1"/>
</dbReference>
<dbReference type="InterPro" id="IPR043129">
    <property type="entry name" value="ATPase_NBD"/>
</dbReference>
<proteinExistence type="inferred from homology"/>
<dbReference type="InterPro" id="IPR018483">
    <property type="entry name" value="Carb_kinase_FGGY_CS"/>
</dbReference>
<evidence type="ECO:0000256" key="4">
    <source>
        <dbReference type="ARBA" id="ARBA00022840"/>
    </source>
</evidence>
<keyword evidence="4 7" id="KW-0067">ATP-binding</keyword>
<feature type="domain" description="Carbohydrate kinase FGGY N-terminal" evidence="10">
    <location>
        <begin position="4"/>
        <end position="277"/>
    </location>
</feature>
<evidence type="ECO:0000256" key="6">
    <source>
        <dbReference type="ARBA" id="ARBA00023277"/>
    </source>
</evidence>
<comment type="similarity">
    <text evidence="7 9">Belongs to the ribulokinase family.</text>
</comment>
<evidence type="ECO:0000256" key="1">
    <source>
        <dbReference type="ARBA" id="ARBA00022679"/>
    </source>
</evidence>
<evidence type="ECO:0000256" key="9">
    <source>
        <dbReference type="RuleBase" id="RU003455"/>
    </source>
</evidence>
<feature type="domain" description="Carbohydrate kinase FGGY C-terminal" evidence="11">
    <location>
        <begin position="292"/>
        <end position="489"/>
    </location>
</feature>
<name>A0A6L5GT67_9FIRM</name>
<keyword evidence="2 7" id="KW-0547">Nucleotide-binding</keyword>
<dbReference type="PANTHER" id="PTHR43435">
    <property type="entry name" value="RIBULOKINASE"/>
    <property type="match status" value="1"/>
</dbReference>
<comment type="catalytic activity">
    <reaction evidence="7">
        <text>D-ribulose + ATP = D-ribulose 5-phosphate + ADP + H(+)</text>
        <dbReference type="Rhea" id="RHEA:17601"/>
        <dbReference type="ChEBI" id="CHEBI:15378"/>
        <dbReference type="ChEBI" id="CHEBI:17173"/>
        <dbReference type="ChEBI" id="CHEBI:30616"/>
        <dbReference type="ChEBI" id="CHEBI:58121"/>
        <dbReference type="ChEBI" id="CHEBI:456216"/>
        <dbReference type="EC" id="2.7.1.16"/>
    </reaction>
</comment>
<evidence type="ECO:0000259" key="10">
    <source>
        <dbReference type="Pfam" id="PF00370"/>
    </source>
</evidence>
<evidence type="ECO:0000313" key="13">
    <source>
        <dbReference type="Proteomes" id="UP000473648"/>
    </source>
</evidence>
<dbReference type="PROSITE" id="PS00445">
    <property type="entry name" value="FGGY_KINASES_2"/>
    <property type="match status" value="1"/>
</dbReference>
<reference evidence="12" key="1">
    <citation type="journal article" date="2020" name="Appl. Environ. Microbiol.">
        <title>Medium-Chain Fatty Acid Synthesis by 'Candidatus Weimeria bifida' gen. nov., sp. nov., and 'Candidatus Pseudoramibacter fermentans' sp. nov.</title>
        <authorList>
            <person name="Scarborough M.J."/>
            <person name="Myers K.S."/>
            <person name="Donohue T.J."/>
            <person name="Noguera D.R."/>
        </authorList>
    </citation>
    <scope>NUCLEOTIDE SEQUENCE</scope>
    <source>
        <strain evidence="12">EUB1.1</strain>
    </source>
</reference>
<evidence type="ECO:0000259" key="11">
    <source>
        <dbReference type="Pfam" id="PF02782"/>
    </source>
</evidence>
<evidence type="ECO:0000256" key="3">
    <source>
        <dbReference type="ARBA" id="ARBA00022777"/>
    </source>
</evidence>
<sequence length="562" mass="61165">MAKYVIGIDFGTLSARAILVNVETGEESPRLSEQKYPHAVMETELPNGVKLPVDYALQDPRDYTMAISAVCHDLLEGNKITADDVVGLGIDFTACTVLPIDKDGVPLCTTEKYEKDPLAWVQLWKHHGAQDYANRITEIAESRGEDFLPKIGGKEGSEAMFPRLWKICEEDPELYDDMDEYIEAGDWIVGQITGRYGHNSCATAGIRGLWYPDAGFPSPDFFKALNPKMENVIGDKIKYPITTVGTRAGVIDEKGAEMTGLNVGTPVAVPLIDCYSGVPGSLNAPKAGQLCLVMGTSGCHMMLGDEYHIVPGTYGGSKDNMIPGLYGYEAGQSGFGDHLAWYVANGVPEEYEKAAHKAGRNIHQYLTDKAEKLAPGESGLLALDWWNGNRSILVDNDLTGTMLGLRLTTKPEEIYRALIEAIAYGTRIIVENFEQNGVPVKEIYASGGMSRKNDMLMQIFADVTGRPIKIASSENCGALGAAVLASLAAGSDNGGYDDTITACSKLVSAPIKEFEPDAKAHATYDKLFDEYVKLHDYFGRGENDVMKRLKAIQAEAISSKED</sequence>
<dbReference type="AlphaFoldDB" id="A0A6L5GT67"/>
<dbReference type="GO" id="GO:0008741">
    <property type="term" value="F:ribulokinase activity"/>
    <property type="evidence" value="ECO:0007669"/>
    <property type="project" value="UniProtKB-UniRule"/>
</dbReference>
<comment type="pathway">
    <text evidence="7 9">Carbohydrate degradation; L-arabinose degradation via L-ribulose; D-xylulose 5-phosphate from L-arabinose (bacterial route): step 2/3.</text>
</comment>
<evidence type="ECO:0000256" key="8">
    <source>
        <dbReference type="NCBIfam" id="TIGR01234"/>
    </source>
</evidence>
<dbReference type="GO" id="GO:0005524">
    <property type="term" value="F:ATP binding"/>
    <property type="evidence" value="ECO:0007669"/>
    <property type="project" value="UniProtKB-UniRule"/>
</dbReference>
<dbReference type="HAMAP" id="MF_00520">
    <property type="entry name" value="Ribulokinase"/>
    <property type="match status" value="1"/>
</dbReference>
<keyword evidence="5 7" id="KW-0054">Arabinose catabolism</keyword>
<evidence type="ECO:0000256" key="2">
    <source>
        <dbReference type="ARBA" id="ARBA00022741"/>
    </source>
</evidence>
<dbReference type="InterPro" id="IPR000577">
    <property type="entry name" value="Carb_kinase_FGGY"/>
</dbReference>
<dbReference type="Pfam" id="PF02782">
    <property type="entry name" value="FGGY_C"/>
    <property type="match status" value="1"/>
</dbReference>
<dbReference type="CDD" id="cd07781">
    <property type="entry name" value="ASKHA_NBD_FGGY_L-RBK"/>
    <property type="match status" value="1"/>
</dbReference>
<accession>A0A6L5GT67</accession>
<protein>
    <recommendedName>
        <fullName evidence="7 8">Ribulokinase</fullName>
        <ecNumber evidence="7 8">2.7.1.16</ecNumber>
    </recommendedName>
</protein>
<comment type="catalytic activity">
    <reaction evidence="7 9">
        <text>L-ribulose + ATP = L-ribulose 5-phosphate + ADP + H(+)</text>
        <dbReference type="Rhea" id="RHEA:22072"/>
        <dbReference type="ChEBI" id="CHEBI:15378"/>
        <dbReference type="ChEBI" id="CHEBI:16880"/>
        <dbReference type="ChEBI" id="CHEBI:30616"/>
        <dbReference type="ChEBI" id="CHEBI:58226"/>
        <dbReference type="ChEBI" id="CHEBI:456216"/>
        <dbReference type="EC" id="2.7.1.16"/>
    </reaction>
</comment>
<comment type="caution">
    <text evidence="12">The sequence shown here is derived from an EMBL/GenBank/DDBJ whole genome shotgun (WGS) entry which is preliminary data.</text>
</comment>